<dbReference type="AlphaFoldDB" id="A0AB39QAD5"/>
<dbReference type="SUPFAM" id="SSF46785">
    <property type="entry name" value="Winged helix' DNA-binding domain"/>
    <property type="match status" value="1"/>
</dbReference>
<dbReference type="EMBL" id="CP163439">
    <property type="protein sequence ID" value="XDQ39321.1"/>
    <property type="molecule type" value="Genomic_DNA"/>
</dbReference>
<dbReference type="RefSeq" id="WP_369174045.1">
    <property type="nucleotide sequence ID" value="NZ_CP163439.1"/>
</dbReference>
<dbReference type="Pfam" id="PF00480">
    <property type="entry name" value="ROK"/>
    <property type="match status" value="1"/>
</dbReference>
<reference evidence="2" key="1">
    <citation type="submission" date="2024-07" db="EMBL/GenBank/DDBJ databases">
        <authorList>
            <person name="Yu S.T."/>
        </authorList>
    </citation>
    <scope>NUCLEOTIDE SEQUENCE</scope>
    <source>
        <strain evidence="2">R28</strain>
    </source>
</reference>
<dbReference type="Gene3D" id="3.30.420.40">
    <property type="match status" value="2"/>
</dbReference>
<dbReference type="Gene3D" id="1.10.10.10">
    <property type="entry name" value="Winged helix-like DNA-binding domain superfamily/Winged helix DNA-binding domain"/>
    <property type="match status" value="1"/>
</dbReference>
<proteinExistence type="inferred from homology"/>
<gene>
    <name evidence="2" type="ORF">AB5J49_41555</name>
</gene>
<dbReference type="InterPro" id="IPR043129">
    <property type="entry name" value="ATPase_NBD"/>
</dbReference>
<dbReference type="InterPro" id="IPR049874">
    <property type="entry name" value="ROK_cs"/>
</dbReference>
<comment type="similarity">
    <text evidence="1">Belongs to the ROK (NagC/XylR) family.</text>
</comment>
<dbReference type="PANTHER" id="PTHR18964">
    <property type="entry name" value="ROK (REPRESSOR, ORF, KINASE) FAMILY"/>
    <property type="match status" value="1"/>
</dbReference>
<evidence type="ECO:0000313" key="2">
    <source>
        <dbReference type="EMBL" id="XDQ39321.1"/>
    </source>
</evidence>
<dbReference type="PANTHER" id="PTHR18964:SF149">
    <property type="entry name" value="BIFUNCTIONAL UDP-N-ACETYLGLUCOSAMINE 2-EPIMERASE_N-ACETYLMANNOSAMINE KINASE"/>
    <property type="match status" value="1"/>
</dbReference>
<accession>A0AB39QAD5</accession>
<evidence type="ECO:0000256" key="1">
    <source>
        <dbReference type="ARBA" id="ARBA00006479"/>
    </source>
</evidence>
<dbReference type="PROSITE" id="PS01125">
    <property type="entry name" value="ROK"/>
    <property type="match status" value="1"/>
</dbReference>
<sequence length="410" mass="43582">MDTIRRPSRIEHRTTSLKRTYQDIRRTNRFAVMRHLIASAPVVRRDIAAATGLSVATASDIVSELHELGLLAEIGQQASGGGRPRNLLAPAIEGPRLIGIDIAETYVHVEVFDPALRVLARAEYELHPHANSPDYVVDRIVRGIDDAIAQAQVERGRILGIGVSIPGQVRPDGTASVFAPNWQWNDVPLLALLTDRVPDVPVILDNPLRASTVAELWFGAARGHDDVAVLTLGTGVGAGLAVQGALYRGATNTAGEWGHTNLVIDGRECRRGCVGCVETYVGAPGIMQHLAETDPDSPLLHPDDQTATINALAAAHAAGDPAAQQVIATTGRYLGIAIANLINLCNPQIIVLTGWVADSLGSAVLPHLRATAARYALAEPWEGTKISLCPIDRNPVSLGAATLVLEGFLS</sequence>
<dbReference type="InterPro" id="IPR036388">
    <property type="entry name" value="WH-like_DNA-bd_sf"/>
</dbReference>
<dbReference type="InterPro" id="IPR036390">
    <property type="entry name" value="WH_DNA-bd_sf"/>
</dbReference>
<dbReference type="SUPFAM" id="SSF53067">
    <property type="entry name" value="Actin-like ATPase domain"/>
    <property type="match status" value="1"/>
</dbReference>
<organism evidence="2">
    <name type="scientific">Streptomyces sp. R28</name>
    <dbReference type="NCBI Taxonomy" id="3238628"/>
    <lineage>
        <taxon>Bacteria</taxon>
        <taxon>Bacillati</taxon>
        <taxon>Actinomycetota</taxon>
        <taxon>Actinomycetes</taxon>
        <taxon>Kitasatosporales</taxon>
        <taxon>Streptomycetaceae</taxon>
        <taxon>Streptomyces</taxon>
    </lineage>
</organism>
<name>A0AB39QAD5_9ACTN</name>
<dbReference type="InterPro" id="IPR000600">
    <property type="entry name" value="ROK"/>
</dbReference>
<protein>
    <submittedName>
        <fullName evidence="2">ROK family protein</fullName>
    </submittedName>
</protein>